<evidence type="ECO:0000313" key="3">
    <source>
        <dbReference type="Proteomes" id="UP000521943"/>
    </source>
</evidence>
<proteinExistence type="predicted"/>
<comment type="caution">
    <text evidence="2">The sequence shown here is derived from an EMBL/GenBank/DDBJ whole genome shotgun (WGS) entry which is preliminary data.</text>
</comment>
<dbReference type="EMBL" id="JACGCI010000010">
    <property type="protein sequence ID" value="KAF6761407.1"/>
    <property type="molecule type" value="Genomic_DNA"/>
</dbReference>
<evidence type="ECO:0000256" key="1">
    <source>
        <dbReference type="SAM" id="MobiDB-lite"/>
    </source>
</evidence>
<keyword evidence="3" id="KW-1185">Reference proteome</keyword>
<name>A0A8H6IBM5_9AGAR</name>
<dbReference type="AlphaFoldDB" id="A0A8H6IBM5"/>
<dbReference type="Proteomes" id="UP000521943">
    <property type="component" value="Unassembled WGS sequence"/>
</dbReference>
<reference evidence="2 3" key="1">
    <citation type="submission" date="2020-07" db="EMBL/GenBank/DDBJ databases">
        <title>Comparative genomics of pyrophilous fungi reveals a link between fire events and developmental genes.</title>
        <authorList>
            <consortium name="DOE Joint Genome Institute"/>
            <person name="Steindorff A.S."/>
            <person name="Carver A."/>
            <person name="Calhoun S."/>
            <person name="Stillman K."/>
            <person name="Liu H."/>
            <person name="Lipzen A."/>
            <person name="Pangilinan J."/>
            <person name="Labutti K."/>
            <person name="Bruns T.D."/>
            <person name="Grigoriev I.V."/>
        </authorList>
    </citation>
    <scope>NUCLEOTIDE SEQUENCE [LARGE SCALE GENOMIC DNA]</scope>
    <source>
        <strain evidence="2 3">CBS 144469</strain>
    </source>
</reference>
<evidence type="ECO:0000313" key="2">
    <source>
        <dbReference type="EMBL" id="KAF6761407.1"/>
    </source>
</evidence>
<protein>
    <submittedName>
        <fullName evidence="2">Uncharacterized protein</fullName>
    </submittedName>
</protein>
<organism evidence="2 3">
    <name type="scientific">Ephemerocybe angulata</name>
    <dbReference type="NCBI Taxonomy" id="980116"/>
    <lineage>
        <taxon>Eukaryota</taxon>
        <taxon>Fungi</taxon>
        <taxon>Dikarya</taxon>
        <taxon>Basidiomycota</taxon>
        <taxon>Agaricomycotina</taxon>
        <taxon>Agaricomycetes</taxon>
        <taxon>Agaricomycetidae</taxon>
        <taxon>Agaricales</taxon>
        <taxon>Agaricineae</taxon>
        <taxon>Psathyrellaceae</taxon>
        <taxon>Ephemerocybe</taxon>
    </lineage>
</organism>
<sequence>MSSVVREASLDSGYRLGGGDGGKFVTEIFGTILSKALAVRGPRTDDEDLLWAESEDQGGGLAGIRVFEHGGRFALVLLEGVLTRSVEVDLGIDAAIHFHLQQGPWYILQKVRSQTSLFAKICISISGPIPSASGSAAHFLACFRPHTDETSFCEKFVPGSTHFLHALLCPALQLLAFSPPKPRGSETRNTHLQASLKVLDGVDLEQWGAHPGTTRTATRAKWAWRTQPRPPRRLKTTPRTVDARRHRKRTTARPHKLHCATHIPRTPPAAHMACYRNNDSSADGQDKRIQVVNLKCMDGVGRVPKSAQSTLWPKVRLLRVKAFFLENQVGQAGRTTVKHDDNHKMRPIRVHADYSDVD</sequence>
<gene>
    <name evidence="2" type="ORF">DFP72DRAFT_1062400</name>
</gene>
<feature type="region of interest" description="Disordered" evidence="1">
    <location>
        <begin position="229"/>
        <end position="255"/>
    </location>
</feature>
<feature type="compositionally biased region" description="Basic residues" evidence="1">
    <location>
        <begin position="244"/>
        <end position="255"/>
    </location>
</feature>
<accession>A0A8H6IBM5</accession>